<comment type="subcellular location">
    <subcellularLocation>
        <location evidence="1">Membrane</location>
        <topology evidence="1">Multi-pass membrane protein</topology>
    </subcellularLocation>
</comment>
<feature type="domain" description="ABC-2 type transporter transmembrane" evidence="5">
    <location>
        <begin position="55"/>
        <end position="235"/>
    </location>
</feature>
<protein>
    <submittedName>
        <fullName evidence="6">ABC-2 type transporter</fullName>
    </submittedName>
</protein>
<gene>
    <name evidence="6" type="ORF">CACET_c25200</name>
</gene>
<evidence type="ECO:0000256" key="3">
    <source>
        <dbReference type="ARBA" id="ARBA00022989"/>
    </source>
</evidence>
<keyword evidence="4" id="KW-0472">Membrane</keyword>
<name>A0A0D8I9Y8_9CLOT</name>
<reference evidence="6 7" key="1">
    <citation type="submission" date="2014-10" db="EMBL/GenBank/DDBJ databases">
        <title>Genome sequence of Clostridium aceticum DSM 1496.</title>
        <authorList>
            <person name="Poehlein A."/>
            <person name="Schiel-Bengelsdorf B."/>
            <person name="Gottschalk G."/>
            <person name="Duerre P."/>
            <person name="Daniel R."/>
        </authorList>
    </citation>
    <scope>NUCLEOTIDE SEQUENCE [LARGE SCALE GENOMIC DNA]</scope>
    <source>
        <strain evidence="6 7">DSM 1496</strain>
    </source>
</reference>
<dbReference type="KEGG" id="cace:CACET_c25200"/>
<dbReference type="InterPro" id="IPR013525">
    <property type="entry name" value="ABC2_TM"/>
</dbReference>
<keyword evidence="7" id="KW-1185">Reference proteome</keyword>
<dbReference type="GO" id="GO:0140359">
    <property type="term" value="F:ABC-type transporter activity"/>
    <property type="evidence" value="ECO:0007669"/>
    <property type="project" value="InterPro"/>
</dbReference>
<evidence type="ECO:0000313" key="7">
    <source>
        <dbReference type="Proteomes" id="UP000035704"/>
    </source>
</evidence>
<dbReference type="AlphaFoldDB" id="A0A0D8I9Y8"/>
<dbReference type="OrthoDB" id="1864035at2"/>
<dbReference type="PATRIC" id="fig|84022.5.peg.196"/>
<sequence>MILRTSYFMFRRMLRGYLGMIILLITPLALITVLGMIAGNAVDALGVPVMNGVALTMVLGFQLYGGFYTMEYVRDDLISSKKWRMYSLPYQAHQHAFSILFTCTVFSALQGTVMVFFTRWVYGVDWGNMVLVLIVLLTLSMLSQLVFLVLVLGVKNYKSAERLGTAYGLVSMALAGVWFPMPDTGVLGFLSSYGNPLSLGQNAVYALMVGESMDKVVINLGILIAASVAMVMVATYIGRRKLA</sequence>
<evidence type="ECO:0000256" key="1">
    <source>
        <dbReference type="ARBA" id="ARBA00004141"/>
    </source>
</evidence>
<evidence type="ECO:0000256" key="2">
    <source>
        <dbReference type="ARBA" id="ARBA00022692"/>
    </source>
</evidence>
<keyword evidence="3" id="KW-1133">Transmembrane helix</keyword>
<accession>A0A0D8I9Y8</accession>
<keyword evidence="2" id="KW-0812">Transmembrane</keyword>
<evidence type="ECO:0000313" key="6">
    <source>
        <dbReference type="EMBL" id="AKL95965.1"/>
    </source>
</evidence>
<dbReference type="Proteomes" id="UP000035704">
    <property type="component" value="Chromosome"/>
</dbReference>
<dbReference type="RefSeq" id="WP_044824765.1">
    <property type="nucleotide sequence ID" value="NZ_CP009687.1"/>
</dbReference>
<proteinExistence type="predicted"/>
<dbReference type="STRING" id="84022.CACET_c25200"/>
<organism evidence="6 7">
    <name type="scientific">Clostridium aceticum</name>
    <dbReference type="NCBI Taxonomy" id="84022"/>
    <lineage>
        <taxon>Bacteria</taxon>
        <taxon>Bacillati</taxon>
        <taxon>Bacillota</taxon>
        <taxon>Clostridia</taxon>
        <taxon>Eubacteriales</taxon>
        <taxon>Clostridiaceae</taxon>
        <taxon>Clostridium</taxon>
    </lineage>
</organism>
<dbReference type="EMBL" id="CP009687">
    <property type="protein sequence ID" value="AKL95965.1"/>
    <property type="molecule type" value="Genomic_DNA"/>
</dbReference>
<dbReference type="GO" id="GO:0016020">
    <property type="term" value="C:membrane"/>
    <property type="evidence" value="ECO:0007669"/>
    <property type="project" value="UniProtKB-SubCell"/>
</dbReference>
<evidence type="ECO:0000259" key="5">
    <source>
        <dbReference type="Pfam" id="PF12698"/>
    </source>
</evidence>
<evidence type="ECO:0000256" key="4">
    <source>
        <dbReference type="ARBA" id="ARBA00023136"/>
    </source>
</evidence>
<dbReference type="Pfam" id="PF12698">
    <property type="entry name" value="ABC2_membrane_3"/>
    <property type="match status" value="1"/>
</dbReference>